<gene>
    <name evidence="2" type="ORF">J2Z27_001089</name>
    <name evidence="3" type="ORF">SAMN05216187_10744</name>
</gene>
<protein>
    <submittedName>
        <fullName evidence="3">Uncharacterized protein</fullName>
    </submittedName>
</protein>
<accession>A0A1G9AZA0</accession>
<feature type="region of interest" description="Disordered" evidence="1">
    <location>
        <begin position="59"/>
        <end position="80"/>
    </location>
</feature>
<dbReference type="Proteomes" id="UP001519348">
    <property type="component" value="Unassembled WGS sequence"/>
</dbReference>
<evidence type="ECO:0000313" key="3">
    <source>
        <dbReference type="EMBL" id="SDK32666.1"/>
    </source>
</evidence>
<dbReference type="OrthoDB" id="2418274at2"/>
<evidence type="ECO:0000313" key="4">
    <source>
        <dbReference type="Proteomes" id="UP000242700"/>
    </source>
</evidence>
<dbReference type="RefSeq" id="WP_092597936.1">
    <property type="nucleotide sequence ID" value="NZ_BMCN01000003.1"/>
</dbReference>
<evidence type="ECO:0000256" key="1">
    <source>
        <dbReference type="SAM" id="MobiDB-lite"/>
    </source>
</evidence>
<proteinExistence type="predicted"/>
<evidence type="ECO:0000313" key="5">
    <source>
        <dbReference type="Proteomes" id="UP001519348"/>
    </source>
</evidence>
<dbReference type="EMBL" id="FNFI01000007">
    <property type="protein sequence ID" value="SDK32666.1"/>
    <property type="molecule type" value="Genomic_DNA"/>
</dbReference>
<reference evidence="2 5" key="3">
    <citation type="submission" date="2021-03" db="EMBL/GenBank/DDBJ databases">
        <title>Genomic Encyclopedia of Type Strains, Phase IV (KMG-IV): sequencing the most valuable type-strain genomes for metagenomic binning, comparative biology and taxonomic classification.</title>
        <authorList>
            <person name="Goeker M."/>
        </authorList>
    </citation>
    <scope>NUCLEOTIDE SEQUENCE [LARGE SCALE GENOMIC DNA]</scope>
    <source>
        <strain evidence="2 5">DSM 22420</strain>
    </source>
</reference>
<dbReference type="Proteomes" id="UP000242700">
    <property type="component" value="Unassembled WGS sequence"/>
</dbReference>
<dbReference type="STRING" id="586411.SAMN05216187_10744"/>
<reference evidence="3" key="2">
    <citation type="submission" date="2016-10" db="EMBL/GenBank/DDBJ databases">
        <authorList>
            <person name="de Groot N.N."/>
        </authorList>
    </citation>
    <scope>NUCLEOTIDE SEQUENCE [LARGE SCALE GENOMIC DNA]</scope>
    <source>
        <strain evidence="3">CGMCC 1.8911</strain>
    </source>
</reference>
<dbReference type="EMBL" id="JAGGKN010000003">
    <property type="protein sequence ID" value="MBP1952050.1"/>
    <property type="molecule type" value="Genomic_DNA"/>
</dbReference>
<evidence type="ECO:0000313" key="2">
    <source>
        <dbReference type="EMBL" id="MBP1952050.1"/>
    </source>
</evidence>
<organism evidence="3 4">
    <name type="scientific">Jeotgalicoccus aerolatus</name>
    <dbReference type="NCBI Taxonomy" id="709510"/>
    <lineage>
        <taxon>Bacteria</taxon>
        <taxon>Bacillati</taxon>
        <taxon>Bacillota</taxon>
        <taxon>Bacilli</taxon>
        <taxon>Bacillales</taxon>
        <taxon>Staphylococcaceae</taxon>
        <taxon>Jeotgalicoccus</taxon>
    </lineage>
</organism>
<dbReference type="AlphaFoldDB" id="A0A1G9AZA0"/>
<sequence>MNKRIAAELRKELQFIEAGIDVKKHAYAMETLLGLISESDETGGETAAELEENVTIRRTPVAKSSADEDDDGNGKDIFDF</sequence>
<name>A0A1G9AZA0_9STAP</name>
<keyword evidence="5" id="KW-1185">Reference proteome</keyword>
<reference evidence="4" key="1">
    <citation type="submission" date="2016-10" db="EMBL/GenBank/DDBJ databases">
        <authorList>
            <person name="Varghese N."/>
            <person name="Submissions S."/>
        </authorList>
    </citation>
    <scope>NUCLEOTIDE SEQUENCE [LARGE SCALE GENOMIC DNA]</scope>
    <source>
        <strain evidence="4">CGMCC 1.8911</strain>
    </source>
</reference>